<dbReference type="InterPro" id="IPR001647">
    <property type="entry name" value="HTH_TetR"/>
</dbReference>
<dbReference type="SUPFAM" id="SSF46689">
    <property type="entry name" value="Homeodomain-like"/>
    <property type="match status" value="1"/>
</dbReference>
<sequence>MSADERREQLLDVLADLVLSEGYGAASIDRIAREAGIARTVVYAHFGNLEGMQHALIARTENRALQGIRRVVPDAPVGEDPDALLLEALHGFLRGVHDDPITWRLALLPIDGAPAELRGVIQRAKDAVSGLIVPVIAWGLEQRGGPRGLDPALFTRLLITVLEDTARLVLEDPHANDPDRIVDFTRTLLQSISRD</sequence>
<evidence type="ECO:0000259" key="5">
    <source>
        <dbReference type="PROSITE" id="PS50977"/>
    </source>
</evidence>
<dbReference type="Gene3D" id="1.10.357.10">
    <property type="entry name" value="Tetracycline Repressor, domain 2"/>
    <property type="match status" value="1"/>
</dbReference>
<accession>A0A2T4UGG3</accession>
<dbReference type="RefSeq" id="WP_107566779.1">
    <property type="nucleotide sequence ID" value="NZ_PYYB01000001.1"/>
</dbReference>
<feature type="DNA-binding region" description="H-T-H motif" evidence="4">
    <location>
        <begin position="27"/>
        <end position="46"/>
    </location>
</feature>
<comment type="caution">
    <text evidence="6">The sequence shown here is derived from an EMBL/GenBank/DDBJ whole genome shotgun (WGS) entry which is preliminary data.</text>
</comment>
<dbReference type="PANTHER" id="PTHR30055:SF234">
    <property type="entry name" value="HTH-TYPE TRANSCRIPTIONAL REGULATOR BETI"/>
    <property type="match status" value="1"/>
</dbReference>
<gene>
    <name evidence="6" type="ORF">C7Y72_01090</name>
</gene>
<dbReference type="InterPro" id="IPR009057">
    <property type="entry name" value="Homeodomain-like_sf"/>
</dbReference>
<protein>
    <recommendedName>
        <fullName evidence="5">HTH tetR-type domain-containing protein</fullName>
    </recommendedName>
</protein>
<dbReference type="PROSITE" id="PS50977">
    <property type="entry name" value="HTH_TETR_2"/>
    <property type="match status" value="1"/>
</dbReference>
<dbReference type="EMBL" id="PYYB01000001">
    <property type="protein sequence ID" value="PTL58341.1"/>
    <property type="molecule type" value="Genomic_DNA"/>
</dbReference>
<name>A0A2T4UGG3_9ACTN</name>
<keyword evidence="7" id="KW-1185">Reference proteome</keyword>
<dbReference type="GO" id="GO:0003700">
    <property type="term" value="F:DNA-binding transcription factor activity"/>
    <property type="evidence" value="ECO:0007669"/>
    <property type="project" value="TreeGrafter"/>
</dbReference>
<proteinExistence type="predicted"/>
<keyword evidence="3" id="KW-0804">Transcription</keyword>
<evidence type="ECO:0000313" key="6">
    <source>
        <dbReference type="EMBL" id="PTL58341.1"/>
    </source>
</evidence>
<dbReference type="PRINTS" id="PR00455">
    <property type="entry name" value="HTHTETR"/>
</dbReference>
<evidence type="ECO:0000256" key="1">
    <source>
        <dbReference type="ARBA" id="ARBA00023015"/>
    </source>
</evidence>
<dbReference type="OrthoDB" id="4550691at2"/>
<keyword evidence="1" id="KW-0805">Transcription regulation</keyword>
<organism evidence="6 7">
    <name type="scientific">Paraconexibacter algicola</name>
    <dbReference type="NCBI Taxonomy" id="2133960"/>
    <lineage>
        <taxon>Bacteria</taxon>
        <taxon>Bacillati</taxon>
        <taxon>Actinomycetota</taxon>
        <taxon>Thermoleophilia</taxon>
        <taxon>Solirubrobacterales</taxon>
        <taxon>Paraconexibacteraceae</taxon>
        <taxon>Paraconexibacter</taxon>
    </lineage>
</organism>
<dbReference type="InterPro" id="IPR036271">
    <property type="entry name" value="Tet_transcr_reg_TetR-rel_C_sf"/>
</dbReference>
<dbReference type="SUPFAM" id="SSF48498">
    <property type="entry name" value="Tetracyclin repressor-like, C-terminal domain"/>
    <property type="match status" value="1"/>
</dbReference>
<feature type="domain" description="HTH tetR-type" evidence="5">
    <location>
        <begin position="4"/>
        <end position="64"/>
    </location>
</feature>
<dbReference type="PANTHER" id="PTHR30055">
    <property type="entry name" value="HTH-TYPE TRANSCRIPTIONAL REGULATOR RUTR"/>
    <property type="match status" value="1"/>
</dbReference>
<dbReference type="Pfam" id="PF00440">
    <property type="entry name" value="TetR_N"/>
    <property type="match status" value="1"/>
</dbReference>
<dbReference type="InterPro" id="IPR050109">
    <property type="entry name" value="HTH-type_TetR-like_transc_reg"/>
</dbReference>
<evidence type="ECO:0000313" key="7">
    <source>
        <dbReference type="Proteomes" id="UP000240739"/>
    </source>
</evidence>
<dbReference type="GO" id="GO:0000976">
    <property type="term" value="F:transcription cis-regulatory region binding"/>
    <property type="evidence" value="ECO:0007669"/>
    <property type="project" value="TreeGrafter"/>
</dbReference>
<dbReference type="Proteomes" id="UP000240739">
    <property type="component" value="Unassembled WGS sequence"/>
</dbReference>
<keyword evidence="2 4" id="KW-0238">DNA-binding</keyword>
<reference evidence="6 7" key="1">
    <citation type="submission" date="2018-03" db="EMBL/GenBank/DDBJ databases">
        <title>Aquarubrobacter algicola gen. nov., sp. nov., a novel actinobacterium isolated from shallow eutrophic lake during the end of cyanobacterial harmful algal blooms.</title>
        <authorList>
            <person name="Chun S.J."/>
        </authorList>
    </citation>
    <scope>NUCLEOTIDE SEQUENCE [LARGE SCALE GENOMIC DNA]</scope>
    <source>
        <strain evidence="6 7">Seoho-28</strain>
    </source>
</reference>
<evidence type="ECO:0000256" key="3">
    <source>
        <dbReference type="ARBA" id="ARBA00023163"/>
    </source>
</evidence>
<dbReference type="AlphaFoldDB" id="A0A2T4UGG3"/>
<evidence type="ECO:0000256" key="2">
    <source>
        <dbReference type="ARBA" id="ARBA00023125"/>
    </source>
</evidence>
<evidence type="ECO:0000256" key="4">
    <source>
        <dbReference type="PROSITE-ProRule" id="PRU00335"/>
    </source>
</evidence>